<keyword evidence="3" id="KW-1185">Reference proteome</keyword>
<accession>A0ABT8XJ13</accession>
<dbReference type="RefSeq" id="WP_244759653.1">
    <property type="nucleotide sequence ID" value="NZ_JALJCJ010000001.1"/>
</dbReference>
<comment type="caution">
    <text evidence="2">The sequence shown here is derived from an EMBL/GenBank/DDBJ whole genome shotgun (WGS) entry which is preliminary data.</text>
</comment>
<protein>
    <submittedName>
        <fullName evidence="2">Helix-turn-helix domain-containing protein</fullName>
    </submittedName>
</protein>
<feature type="domain" description="Transposase IS30-like HTH" evidence="1">
    <location>
        <begin position="7"/>
        <end position="47"/>
    </location>
</feature>
<organism evidence="2 3">
    <name type="scientific">Shinella curvata</name>
    <dbReference type="NCBI Taxonomy" id="1817964"/>
    <lineage>
        <taxon>Bacteria</taxon>
        <taxon>Pseudomonadati</taxon>
        <taxon>Pseudomonadota</taxon>
        <taxon>Alphaproteobacteria</taxon>
        <taxon>Hyphomicrobiales</taxon>
        <taxon>Rhizobiaceae</taxon>
        <taxon>Shinella</taxon>
    </lineage>
</organism>
<sequence>MARSFVQLSLGERRIIARVREKKINQAEIARALRRDRSTICRELRRNFWRDPEVPIVEGYWHVTAHGIAHHARLTCV</sequence>
<dbReference type="InterPro" id="IPR025246">
    <property type="entry name" value="IS30-like_HTH"/>
</dbReference>
<dbReference type="Pfam" id="PF13936">
    <property type="entry name" value="HTH_38"/>
    <property type="match status" value="1"/>
</dbReference>
<dbReference type="EMBL" id="WHSC02000009">
    <property type="protein sequence ID" value="MDO6123729.1"/>
    <property type="molecule type" value="Genomic_DNA"/>
</dbReference>
<proteinExistence type="predicted"/>
<evidence type="ECO:0000313" key="2">
    <source>
        <dbReference type="EMBL" id="MDO6123729.1"/>
    </source>
</evidence>
<evidence type="ECO:0000259" key="1">
    <source>
        <dbReference type="Pfam" id="PF13936"/>
    </source>
</evidence>
<gene>
    <name evidence="2" type="ORF">GB928_021260</name>
</gene>
<name>A0ABT8XJ13_9HYPH</name>
<reference evidence="2" key="1">
    <citation type="submission" date="2022-04" db="EMBL/GenBank/DDBJ databases">
        <title>Shinella lacus sp. nov., a novel member of the genus Shinella from water.</title>
        <authorList>
            <person name="Deng Y."/>
        </authorList>
    </citation>
    <scope>NUCLEOTIDE SEQUENCE</scope>
    <source>
        <strain evidence="2">JCM 31239</strain>
    </source>
</reference>
<evidence type="ECO:0000313" key="3">
    <source>
        <dbReference type="Proteomes" id="UP001177080"/>
    </source>
</evidence>
<dbReference type="Proteomes" id="UP001177080">
    <property type="component" value="Unassembled WGS sequence"/>
</dbReference>